<reference evidence="1 2" key="1">
    <citation type="journal article" date="2012" name="J. Bacteriol.">
        <title>Complete genome sequences of Desulfosporosinus orientis DSM765T, Desulfosporosinus youngiae DSM17734T, Desulfosporosinus meridiei DSM13257T, and Desulfosporosinus acidiphilus DSM22704T.</title>
        <authorList>
            <person name="Pester M."/>
            <person name="Brambilla E."/>
            <person name="Alazard D."/>
            <person name="Rattei T."/>
            <person name="Weinmaier T."/>
            <person name="Han J."/>
            <person name="Lucas S."/>
            <person name="Lapidus A."/>
            <person name="Cheng J.F."/>
            <person name="Goodwin L."/>
            <person name="Pitluck S."/>
            <person name="Peters L."/>
            <person name="Ovchinnikova G."/>
            <person name="Teshima H."/>
            <person name="Detter J.C."/>
            <person name="Han C.S."/>
            <person name="Tapia R."/>
            <person name="Land M.L."/>
            <person name="Hauser L."/>
            <person name="Kyrpides N.C."/>
            <person name="Ivanova N.N."/>
            <person name="Pagani I."/>
            <person name="Huntmann M."/>
            <person name="Wei C.L."/>
            <person name="Davenport K.W."/>
            <person name="Daligault H."/>
            <person name="Chain P.S."/>
            <person name="Chen A."/>
            <person name="Mavromatis K."/>
            <person name="Markowitz V."/>
            <person name="Szeto E."/>
            <person name="Mikhailova N."/>
            <person name="Pati A."/>
            <person name="Wagner M."/>
            <person name="Woyke T."/>
            <person name="Ollivier B."/>
            <person name="Klenk H.P."/>
            <person name="Spring S."/>
            <person name="Loy A."/>
        </authorList>
    </citation>
    <scope>NUCLEOTIDE SEQUENCE [LARGE SCALE GENOMIC DNA]</scope>
    <source>
        <strain evidence="2">DSM 22704 / JCM 16185 / SJ4</strain>
    </source>
</reference>
<accession>I4D3E9</accession>
<name>I4D3E9_DESAJ</name>
<organism evidence="1 2">
    <name type="scientific">Desulfosporosinus acidiphilus (strain DSM 22704 / JCM 16185 / SJ4)</name>
    <dbReference type="NCBI Taxonomy" id="646529"/>
    <lineage>
        <taxon>Bacteria</taxon>
        <taxon>Bacillati</taxon>
        <taxon>Bacillota</taxon>
        <taxon>Clostridia</taxon>
        <taxon>Eubacteriales</taxon>
        <taxon>Desulfitobacteriaceae</taxon>
        <taxon>Desulfosporosinus</taxon>
    </lineage>
</organism>
<proteinExistence type="predicted"/>
<sequence length="69" mass="8141">MQLINREDEDEIKVVIHEFLMTSQVNSQESIPIELLKYLRKADKKIEDGLLLNELCDLIEQKLRNSNSR</sequence>
<protein>
    <submittedName>
        <fullName evidence="1">Uncharacterized protein</fullName>
    </submittedName>
</protein>
<gene>
    <name evidence="1" type="ordered locus">Desaci_1297</name>
</gene>
<dbReference type="OrthoDB" id="1799321at2"/>
<keyword evidence="2" id="KW-1185">Reference proteome</keyword>
<dbReference type="HOGENOM" id="CLU_200335_0_0_9"/>
<evidence type="ECO:0000313" key="1">
    <source>
        <dbReference type="EMBL" id="AFM40323.1"/>
    </source>
</evidence>
<dbReference type="Proteomes" id="UP000002892">
    <property type="component" value="Chromosome"/>
</dbReference>
<dbReference type="KEGG" id="dai:Desaci_1297"/>
<dbReference type="EMBL" id="CP003639">
    <property type="protein sequence ID" value="AFM40323.1"/>
    <property type="molecule type" value="Genomic_DNA"/>
</dbReference>
<evidence type="ECO:0000313" key="2">
    <source>
        <dbReference type="Proteomes" id="UP000002892"/>
    </source>
</evidence>
<dbReference type="RefSeq" id="WP_014826330.1">
    <property type="nucleotide sequence ID" value="NC_018068.1"/>
</dbReference>
<dbReference type="AlphaFoldDB" id="I4D3E9"/>
<dbReference type="STRING" id="646529.Desaci_1297"/>